<keyword evidence="2" id="KW-0539">Nucleus</keyword>
<evidence type="ECO:0000259" key="6">
    <source>
        <dbReference type="Pfam" id="PF23726"/>
    </source>
</evidence>
<feature type="domain" description="RSE1/DDB1/CPSF1 first beta-propeller" evidence="5">
    <location>
        <begin position="12"/>
        <end position="402"/>
    </location>
</feature>
<dbReference type="PANTHER" id="PTHR10644">
    <property type="entry name" value="DNA REPAIR/RNA PROCESSING CPSF FAMILY"/>
    <property type="match status" value="1"/>
</dbReference>
<dbReference type="Pfam" id="PF23726">
    <property type="entry name" value="Beta-prop_RSE1_2nd"/>
    <property type="match status" value="1"/>
</dbReference>
<dbReference type="Proteomes" id="UP000807342">
    <property type="component" value="Unassembled WGS sequence"/>
</dbReference>
<dbReference type="InterPro" id="IPR015943">
    <property type="entry name" value="WD40/YVTN_repeat-like_dom_sf"/>
</dbReference>
<feature type="region of interest" description="Disordered" evidence="3">
    <location>
        <begin position="277"/>
        <end position="315"/>
    </location>
</feature>
<proteinExistence type="predicted"/>
<evidence type="ECO:0008006" key="9">
    <source>
        <dbReference type="Google" id="ProtNLM"/>
    </source>
</evidence>
<feature type="domain" description="RSE1/DDB1/CPSF1 C-terminal" evidence="4">
    <location>
        <begin position="920"/>
        <end position="1254"/>
    </location>
</feature>
<dbReference type="InterPro" id="IPR004871">
    <property type="entry name" value="RSE1/DDB1/CPSF1_C"/>
</dbReference>
<comment type="subcellular location">
    <subcellularLocation>
        <location evidence="1">Nucleus</location>
    </subcellularLocation>
</comment>
<dbReference type="InterPro" id="IPR058543">
    <property type="entry name" value="Beta-prop_RSE1/DDB1/CPSF1_2nd"/>
</dbReference>
<dbReference type="Pfam" id="PF03178">
    <property type="entry name" value="CPSF_A"/>
    <property type="match status" value="1"/>
</dbReference>
<dbReference type="Gene3D" id="1.10.150.910">
    <property type="match status" value="1"/>
</dbReference>
<accession>A0A9P5XSC8</accession>
<protein>
    <recommendedName>
        <fullName evidence="9">DNA damage-binding protein 1</fullName>
    </recommendedName>
</protein>
<dbReference type="GO" id="GO:0003676">
    <property type="term" value="F:nucleic acid binding"/>
    <property type="evidence" value="ECO:0007669"/>
    <property type="project" value="InterPro"/>
</dbReference>
<evidence type="ECO:0000256" key="2">
    <source>
        <dbReference type="ARBA" id="ARBA00023242"/>
    </source>
</evidence>
<evidence type="ECO:0000256" key="1">
    <source>
        <dbReference type="ARBA" id="ARBA00004123"/>
    </source>
</evidence>
<dbReference type="EMBL" id="MU151052">
    <property type="protein sequence ID" value="KAF9454820.1"/>
    <property type="molecule type" value="Genomic_DNA"/>
</dbReference>
<feature type="compositionally biased region" description="Basic and acidic residues" evidence="3">
    <location>
        <begin position="294"/>
        <end position="311"/>
    </location>
</feature>
<dbReference type="InterPro" id="IPR018846">
    <property type="entry name" value="Beta-prop_RSE1/DDB1/CPSF1_1st"/>
</dbReference>
<gene>
    <name evidence="7" type="ORF">P691DRAFT_716708</name>
</gene>
<evidence type="ECO:0000259" key="4">
    <source>
        <dbReference type="Pfam" id="PF03178"/>
    </source>
</evidence>
<dbReference type="GO" id="GO:0005634">
    <property type="term" value="C:nucleus"/>
    <property type="evidence" value="ECO:0007669"/>
    <property type="project" value="UniProtKB-SubCell"/>
</dbReference>
<comment type="caution">
    <text evidence="7">The sequence shown here is derived from an EMBL/GenBank/DDBJ whole genome shotgun (WGS) entry which is preliminary data.</text>
</comment>
<dbReference type="Pfam" id="PF10433">
    <property type="entry name" value="Beta-prop_RSE1_1st"/>
    <property type="match status" value="1"/>
</dbReference>
<keyword evidence="8" id="KW-1185">Reference proteome</keyword>
<evidence type="ECO:0000313" key="7">
    <source>
        <dbReference type="EMBL" id="KAF9454820.1"/>
    </source>
</evidence>
<organism evidence="7 8">
    <name type="scientific">Macrolepiota fuliginosa MF-IS2</name>
    <dbReference type="NCBI Taxonomy" id="1400762"/>
    <lineage>
        <taxon>Eukaryota</taxon>
        <taxon>Fungi</taxon>
        <taxon>Dikarya</taxon>
        <taxon>Basidiomycota</taxon>
        <taxon>Agaricomycotina</taxon>
        <taxon>Agaricomycetes</taxon>
        <taxon>Agaricomycetidae</taxon>
        <taxon>Agaricales</taxon>
        <taxon>Agaricineae</taxon>
        <taxon>Agaricaceae</taxon>
        <taxon>Macrolepiota</taxon>
    </lineage>
</organism>
<reference evidence="7" key="1">
    <citation type="submission" date="2020-11" db="EMBL/GenBank/DDBJ databases">
        <authorList>
            <consortium name="DOE Joint Genome Institute"/>
            <person name="Ahrendt S."/>
            <person name="Riley R."/>
            <person name="Andreopoulos W."/>
            <person name="Labutti K."/>
            <person name="Pangilinan J."/>
            <person name="Ruiz-Duenas F.J."/>
            <person name="Barrasa J.M."/>
            <person name="Sanchez-Garcia M."/>
            <person name="Camarero S."/>
            <person name="Miyauchi S."/>
            <person name="Serrano A."/>
            <person name="Linde D."/>
            <person name="Babiker R."/>
            <person name="Drula E."/>
            <person name="Ayuso-Fernandez I."/>
            <person name="Pacheco R."/>
            <person name="Padilla G."/>
            <person name="Ferreira P."/>
            <person name="Barriuso J."/>
            <person name="Kellner H."/>
            <person name="Castanera R."/>
            <person name="Alfaro M."/>
            <person name="Ramirez L."/>
            <person name="Pisabarro A.G."/>
            <person name="Kuo A."/>
            <person name="Tritt A."/>
            <person name="Lipzen A."/>
            <person name="He G."/>
            <person name="Yan M."/>
            <person name="Ng V."/>
            <person name="Cullen D."/>
            <person name="Martin F."/>
            <person name="Rosso M.-N."/>
            <person name="Henrissat B."/>
            <person name="Hibbett D."/>
            <person name="Martinez A.T."/>
            <person name="Grigoriev I.V."/>
        </authorList>
    </citation>
    <scope>NUCLEOTIDE SEQUENCE</scope>
    <source>
        <strain evidence="7">MF-IS2</strain>
    </source>
</reference>
<evidence type="ECO:0000259" key="5">
    <source>
        <dbReference type="Pfam" id="PF10433"/>
    </source>
</evidence>
<feature type="compositionally biased region" description="Basic and acidic residues" evidence="3">
    <location>
        <begin position="277"/>
        <end position="287"/>
    </location>
</feature>
<evidence type="ECO:0000256" key="3">
    <source>
        <dbReference type="SAM" id="MobiDB-lite"/>
    </source>
</evidence>
<dbReference type="OrthoDB" id="433457at2759"/>
<feature type="domain" description="RSE1/DDB1/CPSF1 second beta-propeller" evidence="6">
    <location>
        <begin position="518"/>
        <end position="869"/>
    </location>
</feature>
<name>A0A9P5XSC8_9AGAR</name>
<dbReference type="SUPFAM" id="SSF75011">
    <property type="entry name" value="3-carboxy-cis,cis-mucoante lactonizing enzyme"/>
    <property type="match status" value="1"/>
</dbReference>
<evidence type="ECO:0000313" key="8">
    <source>
        <dbReference type="Proteomes" id="UP000807342"/>
    </source>
</evidence>
<dbReference type="InterPro" id="IPR050358">
    <property type="entry name" value="RSE1/DDB1/CFT1"/>
</dbReference>
<sequence>MKIVTTFHQPSSVLASLKCRLSSSDVEHLVVAKLNRIQVYSIQPTGIKQTCSLEIHGKVTSIKAIPISKSTRSSLVVMLAHPDPELIFLSYAESEHGLAELQPTKHISLYERTPRPAEFLNDILAHPSGKLAVASCYAGKLKIINLKAGRYQDDFDVSLPELNIFSLSFLPLPEDDYALAIVHFDYQQRIRLLARDIELEDLQLSTLPSTQLHPTTISDKLLPFPADSPPKLVPVYPPRVKEEEGVYMDAPGQFLGGVLIVGGKKVLLHELVNREGQEKQKGKQRRLESKKKSKDPVELAKVRDKEVEREGKRRKPRANVVWPWSDIAAWCAIDDGTSKFILADSYGRVALLSLDNLQDLGLVLIPLGEVSSPTTLTYLTNQIIYVGSHMGDSQLVQIAPIPTTSSDKPTLPIPSSIRTIPSTSFDVPAFRKGKARATSPDFDSMDVDDEEASPQEAGNIVATKGSYLNILERFKNIAPIVDACLVDIDGGQRQIVTCSGGRNTGSINLVRNGADFQEVVDIPGVPHVMKIWAVKSRLEDAMDAFLLISFYDSSRLIKINDNGGNLSLLPLDNAITKGLITGEPTIAFANVAHRVRGQDGKARYMNSSLIVQVTGSGASLLELDEGLQVYSQVDRWDVKANVTDDPSAEIVAASINPSQVALAVNGGKLVLLSITEDKKLRIVVSTLESRRKPEISAISCTPLNPTRAFSQYIVVSYWESNTIEVFSPSESGFKSIHKSSPLPALVSSLLLYNFGSDQSPKGADHYPYLLAGLSDGSVATFSWHEEQLKDRKVVSLGHAPVALITCVVEGVRTVLATGNRAVVFAHERNRLVHSPILLKNIVSATPVNSPSLPTSLVVASEEGLHIGRIKDLNKLHIRSIPFGLDNPRRIAYQPLLKAFGVGFLLTEPPRVGAAAEELSSSFKLIDDSTFEVLAHFNCDPDEEITSVIPFSATINGVLTPFFIVGTFVYRPGESEPETGRLLLLSVSKVNNPRNTHQAYQLSLAASTKVSGCVYNLTTTTTNTNGETKTRIIAAVNSSIMLFRLDIDTDIFPAGLDLKKVTEWNHNYLVTSLGSVGDHVFAGDQISSVSLLRVGEEKLQTVARDYGPRWPVAVEAIDEKNVIGANDALNLFTFTLSRNLGRNVLECTGSYHIADFVTTLIRGSLTTTEGSEEPALVPEELFFTSSGRIGVIVDVKKNDTSLHLTELHRNMAAVIPSVGGISHARFRAPKSTRGRSDADQASFGFLDGDFIEQLLSHLDSPDTLKQIWQGQSGPEELSVSVDEMRRVLEDLQSYH</sequence>
<dbReference type="Gene3D" id="2.130.10.10">
    <property type="entry name" value="YVTN repeat-like/Quinoprotein amine dehydrogenase"/>
    <property type="match status" value="3"/>
</dbReference>